<evidence type="ECO:0000256" key="1">
    <source>
        <dbReference type="SAM" id="MobiDB-lite"/>
    </source>
</evidence>
<dbReference type="AlphaFoldDB" id="A0A420XL32"/>
<dbReference type="EMBL" id="RBWV01000015">
    <property type="protein sequence ID" value="RKS69364.1"/>
    <property type="molecule type" value="Genomic_DNA"/>
</dbReference>
<feature type="region of interest" description="Disordered" evidence="1">
    <location>
        <begin position="90"/>
        <end position="110"/>
    </location>
</feature>
<keyword evidence="3" id="KW-1185">Reference proteome</keyword>
<evidence type="ECO:0000313" key="2">
    <source>
        <dbReference type="EMBL" id="RKS69364.1"/>
    </source>
</evidence>
<proteinExistence type="predicted"/>
<protein>
    <submittedName>
        <fullName evidence="2">Uncharacterized protein</fullName>
    </submittedName>
</protein>
<dbReference type="Proteomes" id="UP000281955">
    <property type="component" value="Unassembled WGS sequence"/>
</dbReference>
<sequence>MTTTEPDALDPELQAAFERVLAAEPPFDRPWPDALDAAVRGGRLRRLRVRAAATCCTAAAVAGAVALAVTVAPDRAADVPVGVPAAPAPVTEAPVAEGPAPDPSAPSGSTDAARLTHVLEQLEGSVQASAAGRIAFDPSIDEAVVVLTTRRGRVEVASSYDAENSLAVLAGSCTAADGRTCTVELSGRGRGAWSRAYPGQGSRADLQFAATAADGRLLLVHVTNLVEVGGAKVLGPTWSELGLSPAVVELAVEASGALG</sequence>
<organism evidence="2 3">
    <name type="scientific">Motilibacter peucedani</name>
    <dbReference type="NCBI Taxonomy" id="598650"/>
    <lineage>
        <taxon>Bacteria</taxon>
        <taxon>Bacillati</taxon>
        <taxon>Actinomycetota</taxon>
        <taxon>Actinomycetes</taxon>
        <taxon>Motilibacterales</taxon>
        <taxon>Motilibacteraceae</taxon>
        <taxon>Motilibacter</taxon>
    </lineage>
</organism>
<dbReference type="RefSeq" id="WP_121194784.1">
    <property type="nucleotide sequence ID" value="NZ_RBWV01000015.1"/>
</dbReference>
<gene>
    <name evidence="2" type="ORF">CLV35_3542</name>
</gene>
<dbReference type="InParanoid" id="A0A420XL32"/>
<evidence type="ECO:0000313" key="3">
    <source>
        <dbReference type="Proteomes" id="UP000281955"/>
    </source>
</evidence>
<reference evidence="2 3" key="1">
    <citation type="submission" date="2018-10" db="EMBL/GenBank/DDBJ databases">
        <title>Genomic Encyclopedia of Archaeal and Bacterial Type Strains, Phase II (KMG-II): from individual species to whole genera.</title>
        <authorList>
            <person name="Goeker M."/>
        </authorList>
    </citation>
    <scope>NUCLEOTIDE SEQUENCE [LARGE SCALE GENOMIC DNA]</scope>
    <source>
        <strain evidence="2 3">RP-AC37</strain>
    </source>
</reference>
<name>A0A420XL32_9ACTN</name>
<accession>A0A420XL32</accession>
<comment type="caution">
    <text evidence="2">The sequence shown here is derived from an EMBL/GenBank/DDBJ whole genome shotgun (WGS) entry which is preliminary data.</text>
</comment>